<accession>A0A371HHP4</accession>
<name>A0A371HHP4_MUCPR</name>
<organism evidence="1 2">
    <name type="scientific">Mucuna pruriens</name>
    <name type="common">Velvet bean</name>
    <name type="synonym">Dolichos pruriens</name>
    <dbReference type="NCBI Taxonomy" id="157652"/>
    <lineage>
        <taxon>Eukaryota</taxon>
        <taxon>Viridiplantae</taxon>
        <taxon>Streptophyta</taxon>
        <taxon>Embryophyta</taxon>
        <taxon>Tracheophyta</taxon>
        <taxon>Spermatophyta</taxon>
        <taxon>Magnoliopsida</taxon>
        <taxon>eudicotyledons</taxon>
        <taxon>Gunneridae</taxon>
        <taxon>Pentapetalae</taxon>
        <taxon>rosids</taxon>
        <taxon>fabids</taxon>
        <taxon>Fabales</taxon>
        <taxon>Fabaceae</taxon>
        <taxon>Papilionoideae</taxon>
        <taxon>50 kb inversion clade</taxon>
        <taxon>NPAAA clade</taxon>
        <taxon>indigoferoid/millettioid clade</taxon>
        <taxon>Phaseoleae</taxon>
        <taxon>Mucuna</taxon>
    </lineage>
</organism>
<comment type="caution">
    <text evidence="1">The sequence shown here is derived from an EMBL/GenBank/DDBJ whole genome shotgun (WGS) entry which is preliminary data.</text>
</comment>
<evidence type="ECO:0000313" key="2">
    <source>
        <dbReference type="Proteomes" id="UP000257109"/>
    </source>
</evidence>
<dbReference type="Proteomes" id="UP000257109">
    <property type="component" value="Unassembled WGS sequence"/>
</dbReference>
<evidence type="ECO:0000313" key="1">
    <source>
        <dbReference type="EMBL" id="RDY02280.1"/>
    </source>
</evidence>
<dbReference type="AlphaFoldDB" id="A0A371HHP4"/>
<feature type="non-terminal residue" evidence="1">
    <location>
        <position position="1"/>
    </location>
</feature>
<protein>
    <submittedName>
        <fullName evidence="1">Uncharacterized protein</fullName>
    </submittedName>
</protein>
<reference evidence="1" key="1">
    <citation type="submission" date="2018-05" db="EMBL/GenBank/DDBJ databases">
        <title>Draft genome of Mucuna pruriens seed.</title>
        <authorList>
            <person name="Nnadi N.E."/>
            <person name="Vos R."/>
            <person name="Hasami M.H."/>
            <person name="Devisetty U.K."/>
            <person name="Aguiy J.C."/>
        </authorList>
    </citation>
    <scope>NUCLEOTIDE SEQUENCE [LARGE SCALE GENOMIC DNA]</scope>
    <source>
        <strain evidence="1">JCA_2017</strain>
    </source>
</reference>
<sequence>MNGTILKCVRCSSSTIDFKTSMEVWSGKPTDYSNLRSPICVTIDDISSPVDVGQQTLPSLDYQLIKERTRRNIVPPKRSGYTDLLCYALN</sequence>
<proteinExistence type="predicted"/>
<dbReference type="EMBL" id="QJKJ01002565">
    <property type="protein sequence ID" value="RDY02280.1"/>
    <property type="molecule type" value="Genomic_DNA"/>
</dbReference>
<gene>
    <name evidence="1" type="ORF">CR513_14293</name>
</gene>
<keyword evidence="2" id="KW-1185">Reference proteome</keyword>